<accession>A0ACB7SE76</accession>
<dbReference type="EMBL" id="CM023484">
    <property type="protein sequence ID" value="KAH6932241.1"/>
    <property type="molecule type" value="Genomic_DNA"/>
</dbReference>
<reference evidence="1" key="1">
    <citation type="submission" date="2020-05" db="EMBL/GenBank/DDBJ databases">
        <title>Large-scale comparative analyses of tick genomes elucidate their genetic diversity and vector capacities.</title>
        <authorList>
            <person name="Jia N."/>
            <person name="Wang J."/>
            <person name="Shi W."/>
            <person name="Du L."/>
            <person name="Sun Y."/>
            <person name="Zhan W."/>
            <person name="Jiang J."/>
            <person name="Wang Q."/>
            <person name="Zhang B."/>
            <person name="Ji P."/>
            <person name="Sakyi L.B."/>
            <person name="Cui X."/>
            <person name="Yuan T."/>
            <person name="Jiang B."/>
            <person name="Yang W."/>
            <person name="Lam T.T.-Y."/>
            <person name="Chang Q."/>
            <person name="Ding S."/>
            <person name="Wang X."/>
            <person name="Zhu J."/>
            <person name="Ruan X."/>
            <person name="Zhao L."/>
            <person name="Wei J."/>
            <person name="Que T."/>
            <person name="Du C."/>
            <person name="Cheng J."/>
            <person name="Dai P."/>
            <person name="Han X."/>
            <person name="Huang E."/>
            <person name="Gao Y."/>
            <person name="Liu J."/>
            <person name="Shao H."/>
            <person name="Ye R."/>
            <person name="Li L."/>
            <person name="Wei W."/>
            <person name="Wang X."/>
            <person name="Wang C."/>
            <person name="Yang T."/>
            <person name="Huo Q."/>
            <person name="Li W."/>
            <person name="Guo W."/>
            <person name="Chen H."/>
            <person name="Zhou L."/>
            <person name="Ni X."/>
            <person name="Tian J."/>
            <person name="Zhou Y."/>
            <person name="Sheng Y."/>
            <person name="Liu T."/>
            <person name="Pan Y."/>
            <person name="Xia L."/>
            <person name="Li J."/>
            <person name="Zhao F."/>
            <person name="Cao W."/>
        </authorList>
    </citation>
    <scope>NUCLEOTIDE SEQUENCE</scope>
    <source>
        <strain evidence="1">Hyas-2018</strain>
    </source>
</reference>
<sequence>MSMPELSIRQIANQCGRSVGTVANVLRKRKFHPYPVYLHQDLSESNFKRRVDFCNWSLIKID</sequence>
<gene>
    <name evidence="1" type="ORF">HPB50_004043</name>
</gene>
<name>A0ACB7SE76_HYAAI</name>
<keyword evidence="2" id="KW-1185">Reference proteome</keyword>
<proteinExistence type="predicted"/>
<comment type="caution">
    <text evidence="1">The sequence shown here is derived from an EMBL/GenBank/DDBJ whole genome shotgun (WGS) entry which is preliminary data.</text>
</comment>
<protein>
    <submittedName>
        <fullName evidence="1">Uncharacterized protein</fullName>
    </submittedName>
</protein>
<organism evidence="1 2">
    <name type="scientific">Hyalomma asiaticum</name>
    <name type="common">Tick</name>
    <dbReference type="NCBI Taxonomy" id="266040"/>
    <lineage>
        <taxon>Eukaryota</taxon>
        <taxon>Metazoa</taxon>
        <taxon>Ecdysozoa</taxon>
        <taxon>Arthropoda</taxon>
        <taxon>Chelicerata</taxon>
        <taxon>Arachnida</taxon>
        <taxon>Acari</taxon>
        <taxon>Parasitiformes</taxon>
        <taxon>Ixodida</taxon>
        <taxon>Ixodoidea</taxon>
        <taxon>Ixodidae</taxon>
        <taxon>Hyalomminae</taxon>
        <taxon>Hyalomma</taxon>
    </lineage>
</organism>
<dbReference type="Proteomes" id="UP000821845">
    <property type="component" value="Chromosome 4"/>
</dbReference>
<evidence type="ECO:0000313" key="1">
    <source>
        <dbReference type="EMBL" id="KAH6932241.1"/>
    </source>
</evidence>
<evidence type="ECO:0000313" key="2">
    <source>
        <dbReference type="Proteomes" id="UP000821845"/>
    </source>
</evidence>